<reference evidence="2 3" key="1">
    <citation type="submission" date="2015-05" db="EMBL/GenBank/DDBJ databases">
        <title>Whole genome sequence and identification of bacterial endophytes from Costus igneus.</title>
        <authorList>
            <person name="Lee Y.P."/>
            <person name="Gan H.M."/>
            <person name="Eng W."/>
            <person name="Wheatley M.S."/>
            <person name="Caraballo A."/>
            <person name="Polter S."/>
            <person name="Savka M.A."/>
            <person name="Hudson A.O."/>
        </authorList>
    </citation>
    <scope>NUCLEOTIDE SEQUENCE [LARGE SCALE GENOMIC DNA]</scope>
    <source>
        <strain evidence="2 3">RIT379</strain>
    </source>
</reference>
<name>A0A0J1L3U9_NIACI</name>
<dbReference type="RefSeq" id="WP_047943853.1">
    <property type="nucleotide sequence ID" value="NZ_CP053989.1"/>
</dbReference>
<accession>A0A0J1L3U9</accession>
<protein>
    <recommendedName>
        <fullName evidence="4">DUF1700 domain-containing protein</fullName>
    </recommendedName>
</protein>
<organism evidence="2 3">
    <name type="scientific">Niallia circulans</name>
    <name type="common">Bacillus circulans</name>
    <dbReference type="NCBI Taxonomy" id="1397"/>
    <lineage>
        <taxon>Bacteria</taxon>
        <taxon>Bacillati</taxon>
        <taxon>Bacillota</taxon>
        <taxon>Bacilli</taxon>
        <taxon>Bacillales</taxon>
        <taxon>Bacillaceae</taxon>
        <taxon>Niallia</taxon>
    </lineage>
</organism>
<comment type="caution">
    <text evidence="2">The sequence shown here is derived from an EMBL/GenBank/DDBJ whole genome shotgun (WGS) entry which is preliminary data.</text>
</comment>
<dbReference type="AlphaFoldDB" id="A0A0J1L3U9"/>
<dbReference type="Pfam" id="PF22564">
    <property type="entry name" value="HAAS"/>
    <property type="match status" value="1"/>
</dbReference>
<feature type="transmembrane region" description="Helical" evidence="1">
    <location>
        <begin position="103"/>
        <end position="125"/>
    </location>
</feature>
<dbReference type="EMBL" id="LDPH01000024">
    <property type="protein sequence ID" value="KLV23645.1"/>
    <property type="molecule type" value="Genomic_DNA"/>
</dbReference>
<dbReference type="PATRIC" id="fig|1397.4.peg.2555"/>
<keyword evidence="1" id="KW-1133">Transmembrane helix</keyword>
<feature type="transmembrane region" description="Helical" evidence="1">
    <location>
        <begin position="137"/>
        <end position="160"/>
    </location>
</feature>
<evidence type="ECO:0000313" key="2">
    <source>
        <dbReference type="EMBL" id="KLV23645.1"/>
    </source>
</evidence>
<dbReference type="OrthoDB" id="9804829at2"/>
<keyword evidence="1" id="KW-0472">Membrane</keyword>
<keyword evidence="3" id="KW-1185">Reference proteome</keyword>
<feature type="transmembrane region" description="Helical" evidence="1">
    <location>
        <begin position="78"/>
        <end position="97"/>
    </location>
</feature>
<dbReference type="Proteomes" id="UP000036045">
    <property type="component" value="Unassembled WGS sequence"/>
</dbReference>
<proteinExistence type="predicted"/>
<evidence type="ECO:0000313" key="3">
    <source>
        <dbReference type="Proteomes" id="UP000036045"/>
    </source>
</evidence>
<evidence type="ECO:0000256" key="1">
    <source>
        <dbReference type="SAM" id="Phobius"/>
    </source>
</evidence>
<dbReference type="GeneID" id="56351369"/>
<gene>
    <name evidence="2" type="ORF">ABW02_19160</name>
</gene>
<sequence length="186" mass="20875">MTKEQFLKQLQAGLKKLPQEERKDIIHDYEEHFFIGKEDGKTEEEIAKSLGSPQQITKELIAAYHLEKVEKSRTTGNILRAVWAVIGLGFFNLVIVLGPFLVIASLILSGWIVGASFILSPLLVLVDSVFHPGSFAFFKLFMTILLVGLGIFIVIGMYYITRISSKGFINYLKFNAKLVKGGQKHD</sequence>
<keyword evidence="1" id="KW-0812">Transmembrane</keyword>
<evidence type="ECO:0008006" key="4">
    <source>
        <dbReference type="Google" id="ProtNLM"/>
    </source>
</evidence>